<evidence type="ECO:0000259" key="2">
    <source>
        <dbReference type="Pfam" id="PF03795"/>
    </source>
</evidence>
<dbReference type="InterPro" id="IPR011008">
    <property type="entry name" value="Dimeric_a/b-barrel"/>
</dbReference>
<dbReference type="RefSeq" id="WP_205255020.1">
    <property type="nucleotide sequence ID" value="NZ_BAAAPV010000001.1"/>
</dbReference>
<name>A0A938YL08_9ACTN</name>
<feature type="domain" description="YCII-related" evidence="2">
    <location>
        <begin position="8"/>
        <end position="87"/>
    </location>
</feature>
<dbReference type="Proteomes" id="UP000663801">
    <property type="component" value="Unassembled WGS sequence"/>
</dbReference>
<dbReference type="SUPFAM" id="SSF54909">
    <property type="entry name" value="Dimeric alpha+beta barrel"/>
    <property type="match status" value="1"/>
</dbReference>
<dbReference type="Gene3D" id="3.30.70.1060">
    <property type="entry name" value="Dimeric alpha+beta barrel"/>
    <property type="match status" value="1"/>
</dbReference>
<protein>
    <recommendedName>
        <fullName evidence="2">YCII-related domain-containing protein</fullName>
    </recommendedName>
</protein>
<dbReference type="Pfam" id="PF03795">
    <property type="entry name" value="YCII"/>
    <property type="match status" value="1"/>
</dbReference>
<gene>
    <name evidence="3" type="ORF">JL107_00240</name>
</gene>
<dbReference type="InterPro" id="IPR005545">
    <property type="entry name" value="YCII"/>
</dbReference>
<dbReference type="EMBL" id="JAERWL010000001">
    <property type="protein sequence ID" value="MBM9474865.1"/>
    <property type="molecule type" value="Genomic_DNA"/>
</dbReference>
<organism evidence="3 4">
    <name type="scientific">Nakamurella flavida</name>
    <dbReference type="NCBI Taxonomy" id="363630"/>
    <lineage>
        <taxon>Bacteria</taxon>
        <taxon>Bacillati</taxon>
        <taxon>Actinomycetota</taxon>
        <taxon>Actinomycetes</taxon>
        <taxon>Nakamurellales</taxon>
        <taxon>Nakamurellaceae</taxon>
        <taxon>Nakamurella</taxon>
    </lineage>
</organism>
<evidence type="ECO:0000256" key="1">
    <source>
        <dbReference type="ARBA" id="ARBA00007689"/>
    </source>
</evidence>
<sequence length="95" mass="10195">MPIFALEYTYVDSPDDLTAHRPAHRAFLAGELPGVTILSSGPYTGPGGAGALLILRADSAEDLLATMDQDPFHQLGLIPERSVHEWTPVNGPWAT</sequence>
<dbReference type="AlphaFoldDB" id="A0A938YL08"/>
<comment type="caution">
    <text evidence="3">The sequence shown here is derived from an EMBL/GenBank/DDBJ whole genome shotgun (WGS) entry which is preliminary data.</text>
</comment>
<evidence type="ECO:0000313" key="4">
    <source>
        <dbReference type="Proteomes" id="UP000663801"/>
    </source>
</evidence>
<comment type="similarity">
    <text evidence="1">Belongs to the YciI family.</text>
</comment>
<reference evidence="3" key="1">
    <citation type="submission" date="2021-01" db="EMBL/GenBank/DDBJ databases">
        <title>KCTC 19127 draft genome.</title>
        <authorList>
            <person name="An D."/>
        </authorList>
    </citation>
    <scope>NUCLEOTIDE SEQUENCE</scope>
    <source>
        <strain evidence="3">KCTC 19127</strain>
    </source>
</reference>
<keyword evidence="4" id="KW-1185">Reference proteome</keyword>
<proteinExistence type="inferred from homology"/>
<evidence type="ECO:0000313" key="3">
    <source>
        <dbReference type="EMBL" id="MBM9474865.1"/>
    </source>
</evidence>
<accession>A0A938YL08</accession>